<feature type="transmembrane region" description="Helical" evidence="4">
    <location>
        <begin position="208"/>
        <end position="228"/>
    </location>
</feature>
<evidence type="ECO:0000259" key="5">
    <source>
        <dbReference type="PROSITE" id="PS50111"/>
    </source>
</evidence>
<dbReference type="SMART" id="SM00283">
    <property type="entry name" value="MA"/>
    <property type="match status" value="1"/>
</dbReference>
<evidence type="ECO:0000313" key="7">
    <source>
        <dbReference type="EMBL" id="EWY37109.1"/>
    </source>
</evidence>
<keyword evidence="4" id="KW-0472">Membrane</keyword>
<reference evidence="7 8" key="1">
    <citation type="submission" date="2013-08" db="EMBL/GenBank/DDBJ databases">
        <title>The genome sequence of Skermanella stibiiresistens.</title>
        <authorList>
            <person name="Zhu W."/>
            <person name="Wang G."/>
        </authorList>
    </citation>
    <scope>NUCLEOTIDE SEQUENCE [LARGE SCALE GENOMIC DNA]</scope>
    <source>
        <strain evidence="7 8">SB22</strain>
    </source>
</reference>
<evidence type="ECO:0008006" key="9">
    <source>
        <dbReference type="Google" id="ProtNLM"/>
    </source>
</evidence>
<evidence type="ECO:0000313" key="8">
    <source>
        <dbReference type="Proteomes" id="UP000019486"/>
    </source>
</evidence>
<dbReference type="PANTHER" id="PTHR32089:SF112">
    <property type="entry name" value="LYSOZYME-LIKE PROTEIN-RELATED"/>
    <property type="match status" value="1"/>
</dbReference>
<dbReference type="GO" id="GO:0006935">
    <property type="term" value="P:chemotaxis"/>
    <property type="evidence" value="ECO:0007669"/>
    <property type="project" value="InterPro"/>
</dbReference>
<organism evidence="7 8">
    <name type="scientific">Skermanella stibiiresistens SB22</name>
    <dbReference type="NCBI Taxonomy" id="1385369"/>
    <lineage>
        <taxon>Bacteria</taxon>
        <taxon>Pseudomonadati</taxon>
        <taxon>Pseudomonadota</taxon>
        <taxon>Alphaproteobacteria</taxon>
        <taxon>Rhodospirillales</taxon>
        <taxon>Azospirillaceae</taxon>
        <taxon>Skermanella</taxon>
    </lineage>
</organism>
<dbReference type="Pfam" id="PF00015">
    <property type="entry name" value="MCPsignal"/>
    <property type="match status" value="1"/>
</dbReference>
<dbReference type="Pfam" id="PF00672">
    <property type="entry name" value="HAMP"/>
    <property type="match status" value="1"/>
</dbReference>
<dbReference type="GO" id="GO:0016020">
    <property type="term" value="C:membrane"/>
    <property type="evidence" value="ECO:0007669"/>
    <property type="project" value="InterPro"/>
</dbReference>
<dbReference type="InterPro" id="IPR003660">
    <property type="entry name" value="HAMP_dom"/>
</dbReference>
<comment type="caution">
    <text evidence="7">The sequence shown here is derived from an EMBL/GenBank/DDBJ whole genome shotgun (WGS) entry which is preliminary data.</text>
</comment>
<feature type="domain" description="Methyl-accepting transducer" evidence="5">
    <location>
        <begin position="324"/>
        <end position="560"/>
    </location>
</feature>
<dbReference type="GO" id="GO:0004888">
    <property type="term" value="F:transmembrane signaling receptor activity"/>
    <property type="evidence" value="ECO:0007669"/>
    <property type="project" value="InterPro"/>
</dbReference>
<evidence type="ECO:0000256" key="4">
    <source>
        <dbReference type="SAM" id="Phobius"/>
    </source>
</evidence>
<dbReference type="Gene3D" id="6.10.340.10">
    <property type="match status" value="1"/>
</dbReference>
<evidence type="ECO:0000256" key="1">
    <source>
        <dbReference type="ARBA" id="ARBA00023224"/>
    </source>
</evidence>
<feature type="transmembrane region" description="Helical" evidence="4">
    <location>
        <begin position="30"/>
        <end position="50"/>
    </location>
</feature>
<feature type="transmembrane region" description="Helical" evidence="4">
    <location>
        <begin position="7"/>
        <end position="24"/>
    </location>
</feature>
<keyword evidence="4" id="KW-0812">Transmembrane</keyword>
<accession>W9GTN2</accession>
<dbReference type="GO" id="GO:0007165">
    <property type="term" value="P:signal transduction"/>
    <property type="evidence" value="ECO:0007669"/>
    <property type="project" value="UniProtKB-KW"/>
</dbReference>
<evidence type="ECO:0000259" key="6">
    <source>
        <dbReference type="PROSITE" id="PS50885"/>
    </source>
</evidence>
<proteinExistence type="inferred from homology"/>
<protein>
    <recommendedName>
        <fullName evidence="9">Methyl-accepting chemotaxis protein</fullName>
    </recommendedName>
</protein>
<evidence type="ECO:0000256" key="2">
    <source>
        <dbReference type="ARBA" id="ARBA00029447"/>
    </source>
</evidence>
<dbReference type="AlphaFoldDB" id="W9GTN2"/>
<dbReference type="Gene3D" id="1.10.287.950">
    <property type="entry name" value="Methyl-accepting chemotaxis protein"/>
    <property type="match status" value="1"/>
</dbReference>
<dbReference type="PANTHER" id="PTHR32089">
    <property type="entry name" value="METHYL-ACCEPTING CHEMOTAXIS PROTEIN MCPB"/>
    <property type="match status" value="1"/>
</dbReference>
<dbReference type="PRINTS" id="PR00260">
    <property type="entry name" value="CHEMTRNSDUCR"/>
</dbReference>
<gene>
    <name evidence="7" type="ORF">N825_21935</name>
</gene>
<sequence length="580" mass="60716">MTFDRSTGIFILSEALFMIANWRIQTKTSLAVAVVGLFSIVIAAAGFHGLRKTGEGVEDLVRTQKAQLEAFDLRIDVIALSRMEYELGNDPAQVEKYVSQADKRIAEMNERLDGLAAHAVGDQVALLDAIRAGFAGYGKHVRAMLETARDFNAKGAGADRAMIIEGLQRSRAGQMALTDAVKAYNAEISKRTQQSTEAALGMARAMQITLGVTVLLALAIGLSFAVLISRVGLVLPIRALMGEVKRLAGNQLDKEVGGIARADEIGELASSIEGFRLELLKGHQLEAAAREQREKALETAARRDAMLREFDGAIAGILRGVASAATELEGTARSMTDIASHSLRQASSSAAASEETSANVQTVAAAAEEMNASISEIARQAEASARVTNTAMDEAERTNAVVGDLAQSAQRIGEVVELISGIAAQTNLLALNATIEAARAGEAGKGFAVVASEVKGLANQTAKATEEITAQIQAMQAVTANAVGAIKGIAGTITRVNEISAAISGAVTEQNATTGEISRSVQQASLATTSLSSSLADVTEAATQTGAAGTQVLSAARELSRQSEALHREIDGFMTRIRAA</sequence>
<keyword evidence="4" id="KW-1133">Transmembrane helix</keyword>
<dbReference type="STRING" id="1385369.N825_21935"/>
<dbReference type="SUPFAM" id="SSF58104">
    <property type="entry name" value="Methyl-accepting chemotaxis protein (MCP) signaling domain"/>
    <property type="match status" value="1"/>
</dbReference>
<keyword evidence="1 3" id="KW-0807">Transducer</keyword>
<dbReference type="PROSITE" id="PS50885">
    <property type="entry name" value="HAMP"/>
    <property type="match status" value="1"/>
</dbReference>
<dbReference type="PROSITE" id="PS50111">
    <property type="entry name" value="CHEMOTAXIS_TRANSDUC_2"/>
    <property type="match status" value="1"/>
</dbReference>
<dbReference type="EMBL" id="AVFL01000031">
    <property type="protein sequence ID" value="EWY37109.1"/>
    <property type="molecule type" value="Genomic_DNA"/>
</dbReference>
<dbReference type="InterPro" id="IPR004089">
    <property type="entry name" value="MCPsignal_dom"/>
</dbReference>
<keyword evidence="8" id="KW-1185">Reference proteome</keyword>
<dbReference type="PATRIC" id="fig|1385369.3.peg.5927"/>
<dbReference type="CDD" id="cd06225">
    <property type="entry name" value="HAMP"/>
    <property type="match status" value="1"/>
</dbReference>
<evidence type="ECO:0000256" key="3">
    <source>
        <dbReference type="PROSITE-ProRule" id="PRU00284"/>
    </source>
</evidence>
<name>W9GTN2_9PROT</name>
<feature type="domain" description="HAMP" evidence="6">
    <location>
        <begin position="231"/>
        <end position="284"/>
    </location>
</feature>
<dbReference type="Proteomes" id="UP000019486">
    <property type="component" value="Unassembled WGS sequence"/>
</dbReference>
<dbReference type="InterPro" id="IPR004090">
    <property type="entry name" value="Chemotax_Me-accpt_rcpt"/>
</dbReference>
<comment type="similarity">
    <text evidence="2">Belongs to the methyl-accepting chemotaxis (MCP) protein family.</text>
</comment>